<evidence type="ECO:0000313" key="8">
    <source>
        <dbReference type="EMBL" id="KAK3023818.1"/>
    </source>
</evidence>
<feature type="region of interest" description="Disordered" evidence="6">
    <location>
        <begin position="203"/>
        <end position="253"/>
    </location>
</feature>
<dbReference type="SUPFAM" id="SSF55455">
    <property type="entry name" value="SRF-like"/>
    <property type="match status" value="1"/>
</dbReference>
<dbReference type="PROSITE" id="PS00350">
    <property type="entry name" value="MADS_BOX_1"/>
    <property type="match status" value="1"/>
</dbReference>
<dbReference type="PROSITE" id="PS50066">
    <property type="entry name" value="MADS_BOX_2"/>
    <property type="match status" value="1"/>
</dbReference>
<dbReference type="GO" id="GO:0046983">
    <property type="term" value="F:protein dimerization activity"/>
    <property type="evidence" value="ECO:0007669"/>
    <property type="project" value="InterPro"/>
</dbReference>
<dbReference type="InterPro" id="IPR050142">
    <property type="entry name" value="MADS-box/MEF2_TF"/>
</dbReference>
<dbReference type="Gene3D" id="3.40.1810.10">
    <property type="entry name" value="Transcription factor, MADS-box"/>
    <property type="match status" value="1"/>
</dbReference>
<dbReference type="PRINTS" id="PR00404">
    <property type="entry name" value="MADSDOMAIN"/>
</dbReference>
<evidence type="ECO:0000256" key="3">
    <source>
        <dbReference type="ARBA" id="ARBA00023125"/>
    </source>
</evidence>
<reference evidence="8" key="1">
    <citation type="submission" date="2022-12" db="EMBL/GenBank/DDBJ databases">
        <title>Draft genome assemblies for two species of Escallonia (Escalloniales).</title>
        <authorList>
            <person name="Chanderbali A."/>
            <person name="Dervinis C."/>
            <person name="Anghel I."/>
            <person name="Soltis D."/>
            <person name="Soltis P."/>
            <person name="Zapata F."/>
        </authorList>
    </citation>
    <scope>NUCLEOTIDE SEQUENCE</scope>
    <source>
        <strain evidence="8">UCBG64.0493</strain>
        <tissue evidence="8">Leaf</tissue>
    </source>
</reference>
<accession>A0AA89B308</accession>
<dbReference type="GO" id="GO:0005634">
    <property type="term" value="C:nucleus"/>
    <property type="evidence" value="ECO:0007669"/>
    <property type="project" value="UniProtKB-SubCell"/>
</dbReference>
<dbReference type="CDD" id="cd00265">
    <property type="entry name" value="MADS_MEF2_like"/>
    <property type="match status" value="1"/>
</dbReference>
<organism evidence="8 9">
    <name type="scientific">Escallonia herrerae</name>
    <dbReference type="NCBI Taxonomy" id="1293975"/>
    <lineage>
        <taxon>Eukaryota</taxon>
        <taxon>Viridiplantae</taxon>
        <taxon>Streptophyta</taxon>
        <taxon>Embryophyta</taxon>
        <taxon>Tracheophyta</taxon>
        <taxon>Spermatophyta</taxon>
        <taxon>Magnoliopsida</taxon>
        <taxon>eudicotyledons</taxon>
        <taxon>Gunneridae</taxon>
        <taxon>Pentapetalae</taxon>
        <taxon>asterids</taxon>
        <taxon>campanulids</taxon>
        <taxon>Escalloniales</taxon>
        <taxon>Escalloniaceae</taxon>
        <taxon>Escallonia</taxon>
    </lineage>
</organism>
<evidence type="ECO:0000256" key="1">
    <source>
        <dbReference type="ARBA" id="ARBA00004123"/>
    </source>
</evidence>
<dbReference type="InterPro" id="IPR036879">
    <property type="entry name" value="TF_MADSbox_sf"/>
</dbReference>
<comment type="caution">
    <text evidence="8">The sequence shown here is derived from an EMBL/GenBank/DDBJ whole genome shotgun (WGS) entry which is preliminary data.</text>
</comment>
<dbReference type="PANTHER" id="PTHR48019">
    <property type="entry name" value="SERUM RESPONSE FACTOR HOMOLOG"/>
    <property type="match status" value="1"/>
</dbReference>
<evidence type="ECO:0000256" key="2">
    <source>
        <dbReference type="ARBA" id="ARBA00023015"/>
    </source>
</evidence>
<evidence type="ECO:0000256" key="4">
    <source>
        <dbReference type="ARBA" id="ARBA00023163"/>
    </source>
</evidence>
<comment type="subcellular location">
    <subcellularLocation>
        <location evidence="1">Nucleus</location>
    </subcellularLocation>
</comment>
<evidence type="ECO:0000256" key="6">
    <source>
        <dbReference type="SAM" id="MobiDB-lite"/>
    </source>
</evidence>
<dbReference type="EMBL" id="JAVXUP010000634">
    <property type="protein sequence ID" value="KAK3023818.1"/>
    <property type="molecule type" value="Genomic_DNA"/>
</dbReference>
<dbReference type="GO" id="GO:0045944">
    <property type="term" value="P:positive regulation of transcription by RNA polymerase II"/>
    <property type="evidence" value="ECO:0007669"/>
    <property type="project" value="InterPro"/>
</dbReference>
<keyword evidence="4" id="KW-0804">Transcription</keyword>
<dbReference type="InterPro" id="IPR002487">
    <property type="entry name" value="TF_Kbox"/>
</dbReference>
<sequence>MGRGKIEIKKIENVNSRQVTFSKRRAGLLKKAHELSVLCDSEVAVIIFSNTGKLFEFSSTWKHTMGIHEANTFKIQQVLNFKGDFFSRTQGRSKALDMKDLREGNRTEVGVKVNYKRLLGKDLSGLGYEELQQLEQQLNEGLLCVKERKEVLPFQEQLLLEQIGQSRAKVEELRNYFASTESPTPAYLEYHPVEKNAKVFAQHGAAKPDRSTNSKNEDSDTTLHLAPPVQVDRKRKACERETHSSTSESQMNT</sequence>
<evidence type="ECO:0000313" key="9">
    <source>
        <dbReference type="Proteomes" id="UP001188597"/>
    </source>
</evidence>
<dbReference type="SMART" id="SM00432">
    <property type="entry name" value="MADS"/>
    <property type="match status" value="1"/>
</dbReference>
<evidence type="ECO:0000259" key="7">
    <source>
        <dbReference type="PROSITE" id="PS50066"/>
    </source>
</evidence>
<dbReference type="Proteomes" id="UP001188597">
    <property type="component" value="Unassembled WGS sequence"/>
</dbReference>
<keyword evidence="3" id="KW-0238">DNA-binding</keyword>
<keyword evidence="9" id="KW-1185">Reference proteome</keyword>
<dbReference type="Pfam" id="PF00319">
    <property type="entry name" value="SRF-TF"/>
    <property type="match status" value="1"/>
</dbReference>
<gene>
    <name evidence="8" type="ORF">RJ639_044742</name>
</gene>
<keyword evidence="5" id="KW-0539">Nucleus</keyword>
<protein>
    <recommendedName>
        <fullName evidence="7">MADS-box domain-containing protein</fullName>
    </recommendedName>
</protein>
<feature type="compositionally biased region" description="Polar residues" evidence="6">
    <location>
        <begin position="244"/>
        <end position="253"/>
    </location>
</feature>
<name>A0AA89B308_9ASTE</name>
<keyword evidence="2" id="KW-0805">Transcription regulation</keyword>
<dbReference type="Pfam" id="PF01486">
    <property type="entry name" value="K-box"/>
    <property type="match status" value="1"/>
</dbReference>
<proteinExistence type="predicted"/>
<feature type="domain" description="MADS-box" evidence="7">
    <location>
        <begin position="1"/>
        <end position="61"/>
    </location>
</feature>
<evidence type="ECO:0000256" key="5">
    <source>
        <dbReference type="ARBA" id="ARBA00023242"/>
    </source>
</evidence>
<dbReference type="InterPro" id="IPR033896">
    <property type="entry name" value="MEF2-like_N"/>
</dbReference>
<dbReference type="InterPro" id="IPR002100">
    <property type="entry name" value="TF_MADSbox"/>
</dbReference>
<feature type="compositionally biased region" description="Basic and acidic residues" evidence="6">
    <location>
        <begin position="206"/>
        <end position="218"/>
    </location>
</feature>
<dbReference type="AlphaFoldDB" id="A0AA89B308"/>
<dbReference type="GO" id="GO:0003700">
    <property type="term" value="F:DNA-binding transcription factor activity"/>
    <property type="evidence" value="ECO:0007669"/>
    <property type="project" value="InterPro"/>
</dbReference>
<dbReference type="GO" id="GO:0000977">
    <property type="term" value="F:RNA polymerase II transcription regulatory region sequence-specific DNA binding"/>
    <property type="evidence" value="ECO:0007669"/>
    <property type="project" value="InterPro"/>
</dbReference>